<dbReference type="SUPFAM" id="SSF140741">
    <property type="entry name" value="RUN domain-like"/>
    <property type="match status" value="1"/>
</dbReference>
<feature type="region of interest" description="Disordered" evidence="3">
    <location>
        <begin position="1330"/>
        <end position="1355"/>
    </location>
</feature>
<protein>
    <recommendedName>
        <fullName evidence="8">Iporin</fullName>
    </recommendedName>
</protein>
<dbReference type="Proteomes" id="UP001367676">
    <property type="component" value="Unassembled WGS sequence"/>
</dbReference>
<feature type="region of interest" description="Disordered" evidence="3">
    <location>
        <begin position="1385"/>
        <end position="1449"/>
    </location>
</feature>
<dbReference type="InterPro" id="IPR004012">
    <property type="entry name" value="Run_dom"/>
</dbReference>
<keyword evidence="7" id="KW-1185">Reference proteome</keyword>
<feature type="region of interest" description="Disordered" evidence="3">
    <location>
        <begin position="906"/>
        <end position="925"/>
    </location>
</feature>
<dbReference type="InterPro" id="IPR036028">
    <property type="entry name" value="SH3-like_dom_sf"/>
</dbReference>
<accession>A0AAN9YAH1</accession>
<feature type="region of interest" description="Disordered" evidence="3">
    <location>
        <begin position="241"/>
        <end position="261"/>
    </location>
</feature>
<feature type="region of interest" description="Disordered" evidence="3">
    <location>
        <begin position="812"/>
        <end position="837"/>
    </location>
</feature>
<dbReference type="Gene3D" id="1.20.58.900">
    <property type="match status" value="1"/>
</dbReference>
<comment type="caution">
    <text evidence="6">The sequence shown here is derived from an EMBL/GenBank/DDBJ whole genome shotgun (WGS) entry which is preliminary data.</text>
</comment>
<evidence type="ECO:0000256" key="2">
    <source>
        <dbReference type="PROSITE-ProRule" id="PRU00192"/>
    </source>
</evidence>
<evidence type="ECO:0000313" key="7">
    <source>
        <dbReference type="Proteomes" id="UP001367676"/>
    </source>
</evidence>
<feature type="compositionally biased region" description="Polar residues" evidence="3">
    <location>
        <begin position="1396"/>
        <end position="1424"/>
    </location>
</feature>
<dbReference type="InterPro" id="IPR001452">
    <property type="entry name" value="SH3_domain"/>
</dbReference>
<feature type="region of interest" description="Disordered" evidence="3">
    <location>
        <begin position="1234"/>
        <end position="1261"/>
    </location>
</feature>
<dbReference type="PANTHER" id="PTHR15591:SF13">
    <property type="entry name" value="RUN DOMAIN-CONTAINING PROTEIN"/>
    <property type="match status" value="1"/>
</dbReference>
<evidence type="ECO:0000313" key="6">
    <source>
        <dbReference type="EMBL" id="KAK7604234.1"/>
    </source>
</evidence>
<organism evidence="6 7">
    <name type="scientific">Parthenolecanium corni</name>
    <dbReference type="NCBI Taxonomy" id="536013"/>
    <lineage>
        <taxon>Eukaryota</taxon>
        <taxon>Metazoa</taxon>
        <taxon>Ecdysozoa</taxon>
        <taxon>Arthropoda</taxon>
        <taxon>Hexapoda</taxon>
        <taxon>Insecta</taxon>
        <taxon>Pterygota</taxon>
        <taxon>Neoptera</taxon>
        <taxon>Paraneoptera</taxon>
        <taxon>Hemiptera</taxon>
        <taxon>Sternorrhyncha</taxon>
        <taxon>Coccoidea</taxon>
        <taxon>Coccidae</taxon>
        <taxon>Parthenolecanium</taxon>
    </lineage>
</organism>
<dbReference type="InterPro" id="IPR047343">
    <property type="entry name" value="RUSC1_2"/>
</dbReference>
<feature type="compositionally biased region" description="Low complexity" evidence="3">
    <location>
        <begin position="574"/>
        <end position="587"/>
    </location>
</feature>
<dbReference type="SMART" id="SM00326">
    <property type="entry name" value="SH3"/>
    <property type="match status" value="1"/>
</dbReference>
<feature type="domain" description="RUN" evidence="5">
    <location>
        <begin position="983"/>
        <end position="1129"/>
    </location>
</feature>
<feature type="region of interest" description="Disordered" evidence="3">
    <location>
        <begin position="741"/>
        <end position="783"/>
    </location>
</feature>
<feature type="domain" description="SH3" evidence="4">
    <location>
        <begin position="1450"/>
        <end position="1509"/>
    </location>
</feature>
<evidence type="ECO:0000259" key="5">
    <source>
        <dbReference type="PROSITE" id="PS50826"/>
    </source>
</evidence>
<dbReference type="PANTHER" id="PTHR15591">
    <property type="entry name" value="RUN AND SH3 DOMAIN CONTAINING"/>
    <property type="match status" value="1"/>
</dbReference>
<dbReference type="InterPro" id="IPR037213">
    <property type="entry name" value="Run_dom_sf"/>
</dbReference>
<dbReference type="CDD" id="cd17685">
    <property type="entry name" value="RUN_RUSC"/>
    <property type="match status" value="1"/>
</dbReference>
<dbReference type="PROSITE" id="PS50826">
    <property type="entry name" value="RUN"/>
    <property type="match status" value="1"/>
</dbReference>
<feature type="compositionally biased region" description="Polar residues" evidence="3">
    <location>
        <begin position="912"/>
        <end position="925"/>
    </location>
</feature>
<evidence type="ECO:0000259" key="4">
    <source>
        <dbReference type="PROSITE" id="PS50002"/>
    </source>
</evidence>
<name>A0AAN9YAH1_9HEMI</name>
<dbReference type="Gene3D" id="2.30.30.40">
    <property type="entry name" value="SH3 Domains"/>
    <property type="match status" value="1"/>
</dbReference>
<proteinExistence type="predicted"/>
<evidence type="ECO:0008006" key="8">
    <source>
        <dbReference type="Google" id="ProtNLM"/>
    </source>
</evidence>
<evidence type="ECO:0000256" key="1">
    <source>
        <dbReference type="ARBA" id="ARBA00022443"/>
    </source>
</evidence>
<dbReference type="Pfam" id="PF02759">
    <property type="entry name" value="RUN"/>
    <property type="match status" value="1"/>
</dbReference>
<feature type="compositionally biased region" description="Low complexity" evidence="3">
    <location>
        <begin position="1337"/>
        <end position="1349"/>
    </location>
</feature>
<dbReference type="PROSITE" id="PS50002">
    <property type="entry name" value="SH3"/>
    <property type="match status" value="1"/>
</dbReference>
<dbReference type="Pfam" id="PF07653">
    <property type="entry name" value="SH3_2"/>
    <property type="match status" value="1"/>
</dbReference>
<dbReference type="GO" id="GO:0031410">
    <property type="term" value="C:cytoplasmic vesicle"/>
    <property type="evidence" value="ECO:0007669"/>
    <property type="project" value="TreeGrafter"/>
</dbReference>
<feature type="region of interest" description="Disordered" evidence="3">
    <location>
        <begin position="569"/>
        <end position="591"/>
    </location>
</feature>
<dbReference type="SUPFAM" id="SSF50044">
    <property type="entry name" value="SH3-domain"/>
    <property type="match status" value="1"/>
</dbReference>
<evidence type="ECO:0000256" key="3">
    <source>
        <dbReference type="SAM" id="MobiDB-lite"/>
    </source>
</evidence>
<feature type="compositionally biased region" description="Basic and acidic residues" evidence="3">
    <location>
        <begin position="812"/>
        <end position="822"/>
    </location>
</feature>
<dbReference type="EMBL" id="JBBCAQ010000004">
    <property type="protein sequence ID" value="KAK7604234.1"/>
    <property type="molecule type" value="Genomic_DNA"/>
</dbReference>
<sequence>MYRTVDRRECARMLDTAPHRIEEYDGVVIGRISDYNSNTYEKDGTRTDENGHNDTRFYDNGIVSQEIDSSIRDSSDYQWFTDYGYRVDNCSMGSNLHTSILSSLCTSYGYTDMARDLDANLAQVDMEDFRTEDIHSFLHSLPQICCTDTHNDRNDEMYANVSGSMMGKYEFDSSVSHHSASQEDSSGSIYKSEILFSPVREVPLVSFSIDSLDCNEQDIMLTCQANKDNYTIAFEGSAIMDKSSDSPYQSNEVSNEEETKLAESVEKMSLDTTSSENSNSVNQVDKTFLNKSPLICSESPYTTWSKLKENSADNLLKRQSSGNNNTTTFLSTIGHTNLSASCAFLKSQSLPNLNPVRRHYLLSRMMNHSVRTDQINVQPLPQPNEFVKIYNLSKSQCGRKIHRSVFQNNLDLISQFISHKHVSNVQRSDERDLSDGDIAKAADSRQISTVEERNAECINECENKGCDVFEDSLLGMDRVNIDRSDTLAMSDSCSSFSSHSGRIDLLKKQMDKLVDERKGVGLTVEKMRGGAEFLRNKYFDSTKQFEKEQKKRKLIKKYVENVKSIKIMDRSMQTSSSDADSASSPTSNQKTDVTINKPVYVMYPNYTLPDLSFLQEHATELDLKNIFLWPQKFSPSPTTEHAVAFGLNTEPKEEKKKRPCSCPDFESIKNRDYKHIRDWESLMFLLPREYRQILVEDPTLQKYAENLDDFGRSLICTSMLNDQEQNLAEPEVKTTCVSTCSTGTQPSSGYRGSSTILTDSGGSPFRYEDQGKQYVNRPPLPKGILRNPVLQNIKSRKNLMNTKRYSMFELRNDDKKTSEKRRSLPSQFGIPPSKKINEKEMSYSEDEGVDSAGSHCDSPGPCSDHDAKRLEYLLDNAFHWNDEDASLLRNPVCSYLAAKKTVSFADRHSRTRTPPNSPITSISGQHKSPYQAIHEECESTKHSYCDHIAEHIPRTSSYNYKKELIDAAEDAVKRIHSASDNEMVAHLVLNYLCPALYAILNHGLKPSLETAFGDINNSVWQVVEASSQLGPMTRALHELVLRLNNEDVLTEGLLKFNAFIFGLLNVRGLDTWFSYLRTRESILRKHYLDTGILLSSSRGIMSDRQLTDNLLTTLKPLSEFGFKLDLLFECRQLHRSLMQLEQNSPIQSGNTRTSWVLKKIVRSLQNVTGNASREDISGSEMRSSLRPRSCVDSSNGFSFNDITSSVKKRWSGIQFGSKLASAFERLGSEDDEIYSDSLDPTINRKDQVTENSADDANDSLTIDDDLSVTHNEIYDPECEEEEHEVPGKRELKFKQLQKKWEMLAEKKSPEAVTMLQDAFPDRILEDSSSISMKSRIPRPVTSPVRPPSTLNLSLSNKSIGSLKKVSPTSTIPLAVPKKILSPSGVKRFSEPAKQPKTASLNRFSRVDQNGLPSTHPTRPSSLPQRTIRHHGSKVADDRTRPSSSSRYSSMTPKYVRTLGHRLPADNGHLSYNEGEKLRVVLEVDEKWILCCRGDQKGLVPRSAVLPISGHL</sequence>
<gene>
    <name evidence="6" type="ORF">V9T40_004507</name>
</gene>
<reference evidence="6 7" key="1">
    <citation type="submission" date="2024-03" db="EMBL/GenBank/DDBJ databases">
        <title>Adaptation during the transition from Ophiocordyceps entomopathogen to insect associate is accompanied by gene loss and intensified selection.</title>
        <authorList>
            <person name="Ward C.M."/>
            <person name="Onetto C.A."/>
            <person name="Borneman A.R."/>
        </authorList>
    </citation>
    <scope>NUCLEOTIDE SEQUENCE [LARGE SCALE GENOMIC DNA]</scope>
    <source>
        <strain evidence="6">AWRI1</strain>
        <tissue evidence="6">Single Adult Female</tissue>
    </source>
</reference>
<keyword evidence="1 2" id="KW-0728">SH3 domain</keyword>
<feature type="compositionally biased region" description="Acidic residues" evidence="3">
    <location>
        <begin position="1252"/>
        <end position="1261"/>
    </location>
</feature>
<feature type="compositionally biased region" description="Polar residues" evidence="3">
    <location>
        <begin position="741"/>
        <end position="761"/>
    </location>
</feature>